<dbReference type="InterPro" id="IPR023468">
    <property type="entry name" value="Riboflavin_kinase"/>
</dbReference>
<keyword evidence="10" id="KW-0418">Kinase</keyword>
<evidence type="ECO:0000256" key="3">
    <source>
        <dbReference type="ARBA" id="ARBA00022630"/>
    </source>
</evidence>
<evidence type="ECO:0000256" key="4">
    <source>
        <dbReference type="ARBA" id="ARBA00022643"/>
    </source>
</evidence>
<dbReference type="SUPFAM" id="SSF82114">
    <property type="entry name" value="Riboflavin kinase-like"/>
    <property type="match status" value="1"/>
</dbReference>
<comment type="pathway">
    <text evidence="1">Cofactor biosynthesis; FMN biosynthesis; FMN from riboflavin (ATP route): step 1/1.</text>
</comment>
<evidence type="ECO:0000313" key="10">
    <source>
        <dbReference type="RefSeq" id="XP_026497356.2"/>
    </source>
</evidence>
<dbReference type="GO" id="GO:0005524">
    <property type="term" value="F:ATP binding"/>
    <property type="evidence" value="ECO:0007669"/>
    <property type="project" value="UniProtKB-KW"/>
</dbReference>
<evidence type="ECO:0000256" key="5">
    <source>
        <dbReference type="ARBA" id="ARBA00022679"/>
    </source>
</evidence>
<dbReference type="RefSeq" id="XP_026497356.2">
    <property type="nucleotide sequence ID" value="XM_026641571.2"/>
</dbReference>
<dbReference type="OrthoDB" id="276388at2759"/>
<keyword evidence="4" id="KW-0288">FMN</keyword>
<dbReference type="EC" id="2.7.1.26" evidence="2"/>
<dbReference type="Pfam" id="PF01687">
    <property type="entry name" value="Flavokinase"/>
    <property type="match status" value="1"/>
</dbReference>
<dbReference type="OMA" id="NGEVHKM"/>
<dbReference type="Proteomes" id="UP001652626">
    <property type="component" value="Chromosome 20"/>
</dbReference>
<dbReference type="SMART" id="SM00904">
    <property type="entry name" value="Flavokinase"/>
    <property type="match status" value="1"/>
</dbReference>
<evidence type="ECO:0000259" key="8">
    <source>
        <dbReference type="SMART" id="SM00904"/>
    </source>
</evidence>
<protein>
    <recommendedName>
        <fullName evidence="2">riboflavin kinase</fullName>
        <ecNumber evidence="2">2.7.1.26</ecNumber>
    </recommendedName>
</protein>
<feature type="domain" description="Riboflavin kinase" evidence="8">
    <location>
        <begin position="12"/>
        <end position="142"/>
    </location>
</feature>
<reference evidence="10" key="1">
    <citation type="submission" date="2025-08" db="UniProtKB">
        <authorList>
            <consortium name="RefSeq"/>
        </authorList>
    </citation>
    <scope>IDENTIFICATION</scope>
    <source>
        <tissue evidence="10">Whole body</tissue>
    </source>
</reference>
<dbReference type="Gene3D" id="2.40.30.30">
    <property type="entry name" value="Riboflavin kinase-like"/>
    <property type="match status" value="1"/>
</dbReference>
<keyword evidence="9" id="KW-1185">Reference proteome</keyword>
<dbReference type="GO" id="GO:0009398">
    <property type="term" value="P:FMN biosynthetic process"/>
    <property type="evidence" value="ECO:0007669"/>
    <property type="project" value="UniProtKB-UniPathway"/>
</dbReference>
<evidence type="ECO:0000256" key="1">
    <source>
        <dbReference type="ARBA" id="ARBA00005201"/>
    </source>
</evidence>
<dbReference type="GeneID" id="113401596"/>
<dbReference type="PANTHER" id="PTHR22749">
    <property type="entry name" value="RIBOFLAVIN KINASE/FMN ADENYLYLTRANSFERASE"/>
    <property type="match status" value="1"/>
</dbReference>
<dbReference type="InterPro" id="IPR023465">
    <property type="entry name" value="Riboflavin_kinase_dom_sf"/>
</dbReference>
<dbReference type="PANTHER" id="PTHR22749:SF6">
    <property type="entry name" value="RIBOFLAVIN KINASE"/>
    <property type="match status" value="1"/>
</dbReference>
<proteinExistence type="predicted"/>
<dbReference type="GO" id="GO:0008531">
    <property type="term" value="F:riboflavin kinase activity"/>
    <property type="evidence" value="ECO:0007669"/>
    <property type="project" value="UniProtKB-EC"/>
</dbReference>
<gene>
    <name evidence="10" type="primary">LOC113401596</name>
</gene>
<dbReference type="UniPathway" id="UPA00276">
    <property type="reaction ID" value="UER00406"/>
</dbReference>
<keyword evidence="5" id="KW-0808">Transferase</keyword>
<dbReference type="GO" id="GO:0009231">
    <property type="term" value="P:riboflavin biosynthetic process"/>
    <property type="evidence" value="ECO:0007669"/>
    <property type="project" value="InterPro"/>
</dbReference>
<name>A0A8B8INB3_VANTA</name>
<evidence type="ECO:0000256" key="7">
    <source>
        <dbReference type="ARBA" id="ARBA00022840"/>
    </source>
</evidence>
<organism evidence="9 10">
    <name type="scientific">Vanessa tameamea</name>
    <name type="common">Kamehameha butterfly</name>
    <dbReference type="NCBI Taxonomy" id="334116"/>
    <lineage>
        <taxon>Eukaryota</taxon>
        <taxon>Metazoa</taxon>
        <taxon>Ecdysozoa</taxon>
        <taxon>Arthropoda</taxon>
        <taxon>Hexapoda</taxon>
        <taxon>Insecta</taxon>
        <taxon>Pterygota</taxon>
        <taxon>Neoptera</taxon>
        <taxon>Endopterygota</taxon>
        <taxon>Lepidoptera</taxon>
        <taxon>Glossata</taxon>
        <taxon>Ditrysia</taxon>
        <taxon>Papilionoidea</taxon>
        <taxon>Nymphalidae</taxon>
        <taxon>Nymphalinae</taxon>
        <taxon>Vanessa</taxon>
    </lineage>
</organism>
<accession>A0A8B8INB3</accession>
<dbReference type="InterPro" id="IPR015865">
    <property type="entry name" value="Riboflavin_kinase_bac/euk"/>
</dbReference>
<evidence type="ECO:0000256" key="6">
    <source>
        <dbReference type="ARBA" id="ARBA00022741"/>
    </source>
</evidence>
<keyword evidence="6" id="KW-0547">Nucleotide-binding</keyword>
<keyword evidence="3" id="KW-0285">Flavoprotein</keyword>
<evidence type="ECO:0000313" key="9">
    <source>
        <dbReference type="Proteomes" id="UP001652626"/>
    </source>
</evidence>
<dbReference type="AlphaFoldDB" id="A0A8B8INB3"/>
<evidence type="ECO:0000256" key="2">
    <source>
        <dbReference type="ARBA" id="ARBA00012105"/>
    </source>
</evidence>
<sequence>MFFKNIQKNMSLSYLPFYLKGEVVKGFGRGSKDLGCPTANYPRDIAKLLPQDVKPGVYYGWAKVDSEPVQKMVVNIGWCPFYQNKELSIETHVIHDFGRDFYGSTLKICIVGYLRPEKNFKSLDELIAAIEQDIENARAVLDLPDSIKLKDETFFSDQ</sequence>
<dbReference type="GO" id="GO:0046872">
    <property type="term" value="F:metal ion binding"/>
    <property type="evidence" value="ECO:0007669"/>
    <property type="project" value="UniProtKB-KW"/>
</dbReference>
<dbReference type="GO" id="GO:0005739">
    <property type="term" value="C:mitochondrion"/>
    <property type="evidence" value="ECO:0007669"/>
    <property type="project" value="TreeGrafter"/>
</dbReference>
<keyword evidence="7" id="KW-0067">ATP-binding</keyword>